<dbReference type="PROSITE" id="PS00629">
    <property type="entry name" value="IMP_1"/>
    <property type="match status" value="1"/>
</dbReference>
<dbReference type="STRING" id="762903.Pedsa_0926"/>
<evidence type="ECO:0000256" key="6">
    <source>
        <dbReference type="ARBA" id="ARBA00022842"/>
    </source>
</evidence>
<dbReference type="eggNOG" id="COG0483">
    <property type="taxonomic scope" value="Bacteria"/>
</dbReference>
<dbReference type="InterPro" id="IPR033942">
    <property type="entry name" value="IMPase"/>
</dbReference>
<reference evidence="10" key="2">
    <citation type="submission" date="2011-02" db="EMBL/GenBank/DDBJ databases">
        <title>The complete genome of Pedobacter saltans DSM 12145.</title>
        <authorList>
            <consortium name="US DOE Joint Genome Institute (JGI-PGF)"/>
            <person name="Lucas S."/>
            <person name="Copeland A."/>
            <person name="Lapidus A."/>
            <person name="Bruce D."/>
            <person name="Goodwin L."/>
            <person name="Pitluck S."/>
            <person name="Kyrpides N."/>
            <person name="Mavromatis K."/>
            <person name="Pagani I."/>
            <person name="Ivanova N."/>
            <person name="Ovchinnikova G."/>
            <person name="Lu M."/>
            <person name="Detter J.C."/>
            <person name="Han C."/>
            <person name="Land M."/>
            <person name="Hauser L."/>
            <person name="Markowitz V."/>
            <person name="Cheng J.-F."/>
            <person name="Hugenholtz P."/>
            <person name="Woyke T."/>
            <person name="Wu D."/>
            <person name="Tindall B."/>
            <person name="Pomrenke H.G."/>
            <person name="Brambilla E."/>
            <person name="Klenk H.-P."/>
            <person name="Eisen J.A."/>
        </authorList>
    </citation>
    <scope>NUCLEOTIDE SEQUENCE [LARGE SCALE GENOMIC DNA]</scope>
    <source>
        <strain evidence="10">ATCC 51119 / DSM 12145 / JCM 21818 / LMG 10337 / NBRC 100064 / NCIMB 13643</strain>
    </source>
</reference>
<dbReference type="PRINTS" id="PR01959">
    <property type="entry name" value="SBIMPHPHTASE"/>
</dbReference>
<dbReference type="CDD" id="cd01639">
    <property type="entry name" value="IMPase"/>
    <property type="match status" value="1"/>
</dbReference>
<organism evidence="9 10">
    <name type="scientific">Pseudopedobacter saltans (strain ATCC 51119 / DSM 12145 / JCM 21818 / CCUG 39354 / LMG 10337 / NBRC 100064 / NCIMB 13643)</name>
    <name type="common">Pedobacter saltans</name>
    <dbReference type="NCBI Taxonomy" id="762903"/>
    <lineage>
        <taxon>Bacteria</taxon>
        <taxon>Pseudomonadati</taxon>
        <taxon>Bacteroidota</taxon>
        <taxon>Sphingobacteriia</taxon>
        <taxon>Sphingobacteriales</taxon>
        <taxon>Sphingobacteriaceae</taxon>
        <taxon>Pseudopedobacter</taxon>
    </lineage>
</organism>
<dbReference type="EMBL" id="CP002545">
    <property type="protein sequence ID" value="ADY51498.1"/>
    <property type="molecule type" value="Genomic_DNA"/>
</dbReference>
<evidence type="ECO:0000256" key="5">
    <source>
        <dbReference type="ARBA" id="ARBA00022801"/>
    </source>
</evidence>
<dbReference type="SUPFAM" id="SSF56655">
    <property type="entry name" value="Carbohydrate phosphatase"/>
    <property type="match status" value="1"/>
</dbReference>
<accession>F0SAC1</accession>
<dbReference type="InterPro" id="IPR000760">
    <property type="entry name" value="Inositol_monophosphatase-like"/>
</dbReference>
<evidence type="ECO:0000256" key="8">
    <source>
        <dbReference type="RuleBase" id="RU364068"/>
    </source>
</evidence>
<dbReference type="PRINTS" id="PR00377">
    <property type="entry name" value="IMPHPHTASES"/>
</dbReference>
<dbReference type="GO" id="GO:0046854">
    <property type="term" value="P:phosphatidylinositol phosphate biosynthetic process"/>
    <property type="evidence" value="ECO:0007669"/>
    <property type="project" value="InterPro"/>
</dbReference>
<evidence type="ECO:0000256" key="3">
    <source>
        <dbReference type="ARBA" id="ARBA00009759"/>
    </source>
</evidence>
<evidence type="ECO:0000256" key="2">
    <source>
        <dbReference type="ARBA" id="ARBA00001946"/>
    </source>
</evidence>
<evidence type="ECO:0000256" key="4">
    <source>
        <dbReference type="ARBA" id="ARBA00022723"/>
    </source>
</evidence>
<evidence type="ECO:0000256" key="7">
    <source>
        <dbReference type="PIRSR" id="PIRSR600760-2"/>
    </source>
</evidence>
<dbReference type="GO" id="GO:0008934">
    <property type="term" value="F:inositol monophosphate 1-phosphatase activity"/>
    <property type="evidence" value="ECO:0007669"/>
    <property type="project" value="InterPro"/>
</dbReference>
<feature type="binding site" evidence="7">
    <location>
        <position position="89"/>
    </location>
    <ligand>
        <name>Mg(2+)</name>
        <dbReference type="ChEBI" id="CHEBI:18420"/>
        <label>1</label>
        <note>catalytic</note>
    </ligand>
</feature>
<name>F0SAC1_PSESL</name>
<dbReference type="RefSeq" id="WP_013631998.1">
    <property type="nucleotide sequence ID" value="NC_015177.1"/>
</dbReference>
<dbReference type="FunFam" id="3.30.540.10:FF:000003">
    <property type="entry name" value="Inositol-1-monophosphatase"/>
    <property type="match status" value="1"/>
</dbReference>
<dbReference type="AlphaFoldDB" id="F0SAC1"/>
<feature type="binding site" evidence="7">
    <location>
        <position position="214"/>
    </location>
    <ligand>
        <name>Mg(2+)</name>
        <dbReference type="ChEBI" id="CHEBI:18420"/>
        <label>1</label>
        <note>catalytic</note>
    </ligand>
</feature>
<dbReference type="PANTHER" id="PTHR20854:SF4">
    <property type="entry name" value="INOSITOL-1-MONOPHOSPHATASE-RELATED"/>
    <property type="match status" value="1"/>
</dbReference>
<evidence type="ECO:0000256" key="1">
    <source>
        <dbReference type="ARBA" id="ARBA00001033"/>
    </source>
</evidence>
<reference evidence="9 10" key="1">
    <citation type="journal article" date="2011" name="Stand. Genomic Sci.">
        <title>Complete genome sequence of the gliding, heparinolytic Pedobacter saltans type strain (113).</title>
        <authorList>
            <person name="Liolios K."/>
            <person name="Sikorski J."/>
            <person name="Lu M."/>
            <person name="Nolan M."/>
            <person name="Lapidus A."/>
            <person name="Lucas S."/>
            <person name="Hammon N."/>
            <person name="Deshpande S."/>
            <person name="Cheng J.F."/>
            <person name="Tapia R."/>
            <person name="Han C."/>
            <person name="Goodwin L."/>
            <person name="Pitluck S."/>
            <person name="Huntemann M."/>
            <person name="Ivanova N."/>
            <person name="Pagani I."/>
            <person name="Mavromatis K."/>
            <person name="Ovchinikova G."/>
            <person name="Pati A."/>
            <person name="Chen A."/>
            <person name="Palaniappan K."/>
            <person name="Land M."/>
            <person name="Hauser L."/>
            <person name="Brambilla E.M."/>
            <person name="Kotsyurbenko O."/>
            <person name="Rohde M."/>
            <person name="Tindall B.J."/>
            <person name="Abt B."/>
            <person name="Goker M."/>
            <person name="Detter J.C."/>
            <person name="Woyke T."/>
            <person name="Bristow J."/>
            <person name="Eisen J.A."/>
            <person name="Markowitz V."/>
            <person name="Hugenholtz P."/>
            <person name="Klenk H.P."/>
            <person name="Kyrpides N.C."/>
        </authorList>
    </citation>
    <scope>NUCLEOTIDE SEQUENCE [LARGE SCALE GENOMIC DNA]</scope>
    <source>
        <strain evidence="10">ATCC 51119 / DSM 12145 / JCM 21818 / LMG 10337 / NBRC 100064 / NCIMB 13643</strain>
    </source>
</reference>
<feature type="binding site" evidence="7">
    <location>
        <position position="70"/>
    </location>
    <ligand>
        <name>Mg(2+)</name>
        <dbReference type="ChEBI" id="CHEBI:18420"/>
        <label>1</label>
        <note>catalytic</note>
    </ligand>
</feature>
<comment type="similarity">
    <text evidence="3 8">Belongs to the inositol monophosphatase superfamily.</text>
</comment>
<protein>
    <recommendedName>
        <fullName evidence="8">Inositol-1-monophosphatase</fullName>
        <ecNumber evidence="8">3.1.3.25</ecNumber>
    </recommendedName>
</protein>
<sequence length="269" mass="30306">MINYQDICEEVIEIAKSAGSFIRQEREAFSANKIEFKGKNDLVSYVDKAAESQIIEALKPLIAEAGFIAEENKEIHISDTYNWIVDPLDGTTNFIHGIPAYAVSIALKHLNEIVVGVVYEIGKDECFYGWKDSSAYLNGKIIHVSDNKKVADTLLATGFPYYDFTRKDTYMALFEDLIQNCHGLRRIGAASVDLVYTACGRFDGYFEYNLKPWDIAAGMFIVERAGGEVFDFKGGKDMLEDCDIIATNGYISKELLETVKKYFAKHYTI</sequence>
<dbReference type="HOGENOM" id="CLU_044118_0_4_10"/>
<dbReference type="InterPro" id="IPR020583">
    <property type="entry name" value="Inositol_monoP_metal-BS"/>
</dbReference>
<dbReference type="PROSITE" id="PS00630">
    <property type="entry name" value="IMP_2"/>
    <property type="match status" value="1"/>
</dbReference>
<dbReference type="GO" id="GO:0046872">
    <property type="term" value="F:metal ion binding"/>
    <property type="evidence" value="ECO:0007669"/>
    <property type="project" value="UniProtKB-KW"/>
</dbReference>
<dbReference type="Gene3D" id="3.30.540.10">
    <property type="entry name" value="Fructose-1,6-Bisphosphatase, subunit A, domain 1"/>
    <property type="match status" value="1"/>
</dbReference>
<dbReference type="Gene3D" id="3.40.190.80">
    <property type="match status" value="1"/>
</dbReference>
<dbReference type="Proteomes" id="UP000000310">
    <property type="component" value="Chromosome"/>
</dbReference>
<comment type="catalytic activity">
    <reaction evidence="1 8">
        <text>a myo-inositol phosphate + H2O = myo-inositol + phosphate</text>
        <dbReference type="Rhea" id="RHEA:24056"/>
        <dbReference type="ChEBI" id="CHEBI:15377"/>
        <dbReference type="ChEBI" id="CHEBI:17268"/>
        <dbReference type="ChEBI" id="CHEBI:43474"/>
        <dbReference type="ChEBI" id="CHEBI:84139"/>
        <dbReference type="EC" id="3.1.3.25"/>
    </reaction>
</comment>
<keyword evidence="4 7" id="KW-0479">Metal-binding</keyword>
<gene>
    <name evidence="9" type="ordered locus">Pedsa_0926</name>
</gene>
<keyword evidence="10" id="KW-1185">Reference proteome</keyword>
<evidence type="ECO:0000313" key="9">
    <source>
        <dbReference type="EMBL" id="ADY51498.1"/>
    </source>
</evidence>
<dbReference type="Pfam" id="PF00459">
    <property type="entry name" value="Inositol_P"/>
    <property type="match status" value="1"/>
</dbReference>
<proteinExistence type="inferred from homology"/>
<feature type="binding site" evidence="7">
    <location>
        <position position="88"/>
    </location>
    <ligand>
        <name>Mg(2+)</name>
        <dbReference type="ChEBI" id="CHEBI:18420"/>
        <label>1</label>
        <note>catalytic</note>
    </ligand>
</feature>
<dbReference type="KEGG" id="psn:Pedsa_0926"/>
<dbReference type="GO" id="GO:0006020">
    <property type="term" value="P:inositol metabolic process"/>
    <property type="evidence" value="ECO:0007669"/>
    <property type="project" value="TreeGrafter"/>
</dbReference>
<evidence type="ECO:0000313" key="10">
    <source>
        <dbReference type="Proteomes" id="UP000000310"/>
    </source>
</evidence>
<keyword evidence="5 8" id="KW-0378">Hydrolase</keyword>
<dbReference type="InterPro" id="IPR022337">
    <property type="entry name" value="Inositol_monophosphatase_SuhB"/>
</dbReference>
<dbReference type="PANTHER" id="PTHR20854">
    <property type="entry name" value="INOSITOL MONOPHOSPHATASE"/>
    <property type="match status" value="1"/>
</dbReference>
<keyword evidence="6 7" id="KW-0460">Magnesium</keyword>
<dbReference type="EC" id="3.1.3.25" evidence="8"/>
<dbReference type="InterPro" id="IPR020550">
    <property type="entry name" value="Inositol_monophosphatase_CS"/>
</dbReference>
<feature type="binding site" evidence="7">
    <location>
        <position position="86"/>
    </location>
    <ligand>
        <name>Mg(2+)</name>
        <dbReference type="ChEBI" id="CHEBI:18420"/>
        <label>1</label>
        <note>catalytic</note>
    </ligand>
</feature>
<comment type="cofactor">
    <cofactor evidence="2 7 8">
        <name>Mg(2+)</name>
        <dbReference type="ChEBI" id="CHEBI:18420"/>
    </cofactor>
</comment>
<dbReference type="GO" id="GO:0007165">
    <property type="term" value="P:signal transduction"/>
    <property type="evidence" value="ECO:0007669"/>
    <property type="project" value="TreeGrafter"/>
</dbReference>